<protein>
    <submittedName>
        <fullName evidence="3">DUF2225 domain-containing protein</fullName>
    </submittedName>
</protein>
<dbReference type="Gene3D" id="1.25.40.10">
    <property type="entry name" value="Tetratricopeptide repeat domain"/>
    <property type="match status" value="2"/>
</dbReference>
<evidence type="ECO:0000256" key="1">
    <source>
        <dbReference type="PROSITE-ProRule" id="PRU00339"/>
    </source>
</evidence>
<dbReference type="AlphaFoldDB" id="A0AB73BDS1"/>
<dbReference type="PANTHER" id="PTHR10098:SF108">
    <property type="entry name" value="TETRATRICOPEPTIDE REPEAT PROTEIN 28"/>
    <property type="match status" value="1"/>
</dbReference>
<keyword evidence="2" id="KW-0472">Membrane</keyword>
<dbReference type="InterPro" id="IPR011990">
    <property type="entry name" value="TPR-like_helical_dom_sf"/>
</dbReference>
<keyword evidence="1" id="KW-0802">TPR repeat</keyword>
<feature type="repeat" description="TPR" evidence="1">
    <location>
        <begin position="232"/>
        <end position="265"/>
    </location>
</feature>
<dbReference type="PANTHER" id="PTHR10098">
    <property type="entry name" value="RAPSYN-RELATED"/>
    <property type="match status" value="1"/>
</dbReference>
<dbReference type="Pfam" id="PF14559">
    <property type="entry name" value="TPR_19"/>
    <property type="match status" value="1"/>
</dbReference>
<dbReference type="InterPro" id="IPR019734">
    <property type="entry name" value="TPR_rpt"/>
</dbReference>
<dbReference type="Proteomes" id="UP000324162">
    <property type="component" value="Unassembled WGS sequence"/>
</dbReference>
<name>A0AB73BDS1_9GAMM</name>
<dbReference type="Pfam" id="PF13424">
    <property type="entry name" value="TPR_12"/>
    <property type="match status" value="1"/>
</dbReference>
<sequence>MRLTLYLLLLTSLLVSFFWWLDEKGYEPVVVTITGLVALIFHAISKPSNKNIEKQKSSLQSLLSKNKNIVLDEVQIHILEQVIEGLVSNKKSCKVINAIESDDIPRAIELLKNDADKEQGLILEKWRKIGALAFFTDTNESINAFKKILTIDENNLEARLVYSDLLIRVGKYQEAIELLSAKYNIPEPKLEAMIKRTLGVSYKYLGDLERAEKMYSSGLVIANSIHNTQIEAEILSDLGLVYKIKGHLTKAKDSYNKSILLMDETNKNISTVYGNLAVIYKYEGNFEEAKKYYIKALAIDMKNKNNDGCARHNGNLGNLYRDQKNFSSANEYYQKSLSLYKKLGAKKDIALCSINIGVLHQLQGKLESALGNFQVALSINEEIQHKEGIGLSKYNIGSVQFHMGNMGKALEYLEPSLSIYEMLGAKDKVIELKSAIDRIKI</sequence>
<keyword evidence="2" id="KW-1133">Transmembrane helix</keyword>
<evidence type="ECO:0000256" key="2">
    <source>
        <dbReference type="SAM" id="Phobius"/>
    </source>
</evidence>
<evidence type="ECO:0000313" key="4">
    <source>
        <dbReference type="Proteomes" id="UP000324162"/>
    </source>
</evidence>
<dbReference type="RefSeq" id="WP_149614760.1">
    <property type="nucleotide sequence ID" value="NZ_SEUK01000053.1"/>
</dbReference>
<comment type="caution">
    <text evidence="3">The sequence shown here is derived from an EMBL/GenBank/DDBJ whole genome shotgun (WGS) entry which is preliminary data.</text>
</comment>
<dbReference type="EMBL" id="SEUK01000053">
    <property type="protein sequence ID" value="KAA1157913.1"/>
    <property type="molecule type" value="Genomic_DNA"/>
</dbReference>
<dbReference type="Pfam" id="PF13181">
    <property type="entry name" value="TPR_8"/>
    <property type="match status" value="1"/>
</dbReference>
<accession>A0AB73BDS1</accession>
<dbReference type="PROSITE" id="PS50005">
    <property type="entry name" value="TPR"/>
    <property type="match status" value="3"/>
</dbReference>
<dbReference type="SMART" id="SM00028">
    <property type="entry name" value="TPR"/>
    <property type="match status" value="6"/>
</dbReference>
<feature type="transmembrane region" description="Helical" evidence="2">
    <location>
        <begin position="28"/>
        <end position="45"/>
    </location>
</feature>
<dbReference type="SUPFAM" id="SSF48452">
    <property type="entry name" value="TPR-like"/>
    <property type="match status" value="2"/>
</dbReference>
<feature type="repeat" description="TPR" evidence="1">
    <location>
        <begin position="310"/>
        <end position="343"/>
    </location>
</feature>
<gene>
    <name evidence="3" type="ORF">EU508_15020</name>
</gene>
<feature type="repeat" description="TPR" evidence="1">
    <location>
        <begin position="270"/>
        <end position="303"/>
    </location>
</feature>
<evidence type="ECO:0000313" key="3">
    <source>
        <dbReference type="EMBL" id="KAA1157913.1"/>
    </source>
</evidence>
<reference evidence="3 4" key="1">
    <citation type="submission" date="2019-01" db="EMBL/GenBank/DDBJ databases">
        <title>Genome sequences of marine Pseudoalteromonas species.</title>
        <authorList>
            <person name="Boraston A.B."/>
            <person name="Hehemann J.-H."/>
            <person name="Vickers C.J."/>
            <person name="Salama-Alber O."/>
            <person name="Abe K."/>
            <person name="Hettle A.J."/>
        </authorList>
    </citation>
    <scope>NUCLEOTIDE SEQUENCE [LARGE SCALE GENOMIC DNA]</scope>
    <source>
        <strain evidence="3 4">PS42</strain>
    </source>
</reference>
<organism evidence="3 4">
    <name type="scientific">Pseudoalteromonas fuliginea</name>
    <dbReference type="NCBI Taxonomy" id="1872678"/>
    <lineage>
        <taxon>Bacteria</taxon>
        <taxon>Pseudomonadati</taxon>
        <taxon>Pseudomonadota</taxon>
        <taxon>Gammaproteobacteria</taxon>
        <taxon>Alteromonadales</taxon>
        <taxon>Pseudoalteromonadaceae</taxon>
        <taxon>Pseudoalteromonas</taxon>
    </lineage>
</organism>
<proteinExistence type="predicted"/>
<keyword evidence="2" id="KW-0812">Transmembrane</keyword>